<evidence type="ECO:0000313" key="3">
    <source>
        <dbReference type="EMBL" id="KAG7393670.1"/>
    </source>
</evidence>
<proteinExistence type="predicted"/>
<dbReference type="Pfam" id="PF20210">
    <property type="entry name" value="Laa1_Sip1_HTR5"/>
    <property type="match status" value="1"/>
</dbReference>
<dbReference type="InterPro" id="IPR021133">
    <property type="entry name" value="HEAT_type_2"/>
</dbReference>
<feature type="region of interest" description="Disordered" evidence="2">
    <location>
        <begin position="2379"/>
        <end position="2401"/>
    </location>
</feature>
<feature type="repeat" description="HEAT" evidence="1">
    <location>
        <begin position="1016"/>
        <end position="1054"/>
    </location>
</feature>
<dbReference type="PANTHER" id="PTHR21663:SF0">
    <property type="entry name" value="HEAT REPEAT-CONTAINING PROTEIN 5B"/>
    <property type="match status" value="1"/>
</dbReference>
<gene>
    <name evidence="3" type="ORF">PHYPSEUDO_004433</name>
</gene>
<dbReference type="GO" id="GO:0005794">
    <property type="term" value="C:Golgi apparatus"/>
    <property type="evidence" value="ECO:0007669"/>
    <property type="project" value="TreeGrafter"/>
</dbReference>
<dbReference type="GO" id="GO:0008104">
    <property type="term" value="P:intracellular protein localization"/>
    <property type="evidence" value="ECO:0007669"/>
    <property type="project" value="TreeGrafter"/>
</dbReference>
<feature type="region of interest" description="Disordered" evidence="2">
    <location>
        <begin position="607"/>
        <end position="630"/>
    </location>
</feature>
<keyword evidence="4" id="KW-1185">Reference proteome</keyword>
<evidence type="ECO:0000313" key="4">
    <source>
        <dbReference type="Proteomes" id="UP000694044"/>
    </source>
</evidence>
<dbReference type="GO" id="GO:0042147">
    <property type="term" value="P:retrograde transport, endosome to Golgi"/>
    <property type="evidence" value="ECO:0007669"/>
    <property type="project" value="TreeGrafter"/>
</dbReference>
<feature type="region of interest" description="Disordered" evidence="2">
    <location>
        <begin position="240"/>
        <end position="280"/>
    </location>
</feature>
<feature type="compositionally biased region" description="Basic and acidic residues" evidence="2">
    <location>
        <begin position="344"/>
        <end position="359"/>
    </location>
</feature>
<dbReference type="Proteomes" id="UP000694044">
    <property type="component" value="Unassembled WGS sequence"/>
</dbReference>
<dbReference type="GO" id="GO:0006897">
    <property type="term" value="P:endocytosis"/>
    <property type="evidence" value="ECO:0007669"/>
    <property type="project" value="TreeGrafter"/>
</dbReference>
<evidence type="ECO:0000256" key="2">
    <source>
        <dbReference type="SAM" id="MobiDB-lite"/>
    </source>
</evidence>
<evidence type="ECO:0000256" key="1">
    <source>
        <dbReference type="PROSITE-ProRule" id="PRU00103"/>
    </source>
</evidence>
<dbReference type="PROSITE" id="PS50077">
    <property type="entry name" value="HEAT_REPEAT"/>
    <property type="match status" value="1"/>
</dbReference>
<dbReference type="InterPro" id="IPR046837">
    <property type="entry name" value="Laa1/Sip1/HEATR5-like_HEAT"/>
</dbReference>
<feature type="compositionally biased region" description="Low complexity" evidence="2">
    <location>
        <begin position="360"/>
        <end position="371"/>
    </location>
</feature>
<dbReference type="GO" id="GO:0005829">
    <property type="term" value="C:cytosol"/>
    <property type="evidence" value="ECO:0007669"/>
    <property type="project" value="GOC"/>
</dbReference>
<evidence type="ECO:0008006" key="5">
    <source>
        <dbReference type="Google" id="ProtNLM"/>
    </source>
</evidence>
<protein>
    <recommendedName>
        <fullName evidence="5">HEAT repeat-containing protein 5B</fullName>
    </recommendedName>
</protein>
<accession>A0A8T1WP22</accession>
<dbReference type="PANTHER" id="PTHR21663">
    <property type="entry name" value="HYPOTHETICAL HEAT DOMAIN-CONTAINING"/>
    <property type="match status" value="1"/>
</dbReference>
<dbReference type="EMBL" id="JAGDFM010000002">
    <property type="protein sequence ID" value="KAG7393670.1"/>
    <property type="molecule type" value="Genomic_DNA"/>
</dbReference>
<name>A0A8T1WP22_9STRA</name>
<organism evidence="3 4">
    <name type="scientific">Phytophthora pseudosyringae</name>
    <dbReference type="NCBI Taxonomy" id="221518"/>
    <lineage>
        <taxon>Eukaryota</taxon>
        <taxon>Sar</taxon>
        <taxon>Stramenopiles</taxon>
        <taxon>Oomycota</taxon>
        <taxon>Peronosporomycetes</taxon>
        <taxon>Peronosporales</taxon>
        <taxon>Peronosporaceae</taxon>
        <taxon>Phytophthora</taxon>
    </lineage>
</organism>
<dbReference type="GO" id="GO:0016020">
    <property type="term" value="C:membrane"/>
    <property type="evidence" value="ECO:0007669"/>
    <property type="project" value="TreeGrafter"/>
</dbReference>
<dbReference type="GO" id="GO:0030139">
    <property type="term" value="C:endocytic vesicle"/>
    <property type="evidence" value="ECO:0007669"/>
    <property type="project" value="TreeGrafter"/>
</dbReference>
<feature type="compositionally biased region" description="Gly residues" evidence="2">
    <location>
        <begin position="245"/>
        <end position="265"/>
    </location>
</feature>
<dbReference type="InterPro" id="IPR040108">
    <property type="entry name" value="Laa1/Sip1/HEATR5"/>
</dbReference>
<reference evidence="3" key="1">
    <citation type="submission" date="2021-02" db="EMBL/GenBank/DDBJ databases">
        <authorList>
            <person name="Palmer J.M."/>
        </authorList>
    </citation>
    <scope>NUCLEOTIDE SEQUENCE</scope>
    <source>
        <strain evidence="3">SCRP734</strain>
    </source>
</reference>
<sequence>MKGAARRLAAAVEAMRAGGGSVAEQQAQQKELVQALIVLQRLWRPELLSNPAPAKKRSGKSNAALFQLLLATLVVYSGGHTGNSSAGGGAGAMGVSLSSSGAPTSECVHRLVCDLLVRSFDFSVVTSIGEALLAKNTSLYVKVSLVMVVCRLPLQGALQFLPDAVALANKNLRAADYYMKQCLVESVAHALEGDSRRLVSFHAEALKIVNKSFQDKAPEVRIAAARLLQAVAERTSVSTSSASAGAGGAGGGQGGGSGGAGGAGSASGSAAGASSGGGSSNGVSLDAILQITAKGMDDAAPEARRAFSVVVGVVLAKYAMSSSGEAEMQVGGDTNGTSAASSRNNDEDAGGRGSIEHDIPPSSASGSGKPKTGFKLHVPGMATINLPSSLSRRKAATVNFSTIANVVLYFKDMVTSKYLSTNPNQSHGGILASFSIALCSMFEHLPPDSIAESQLREVMDATLAILDHPFALGDLTRARNAVGFVLRYGLNGCLTERQQEVLLSAYLQNLKDEAQASEPNHHKILSALVEVSHMFHSMGEASVTHGRDASDVFQGLICHEKQSVRFQAAVALASLVTAIPYRLKSVLMDCLQGLRDTAEYLMRGGSDVEEVRSSGSAEKAEDGQDEGNDMQSKTHLYAIQGRSAAIAHILRAIKLDGKGGLSQTIMDDIYAISEELVESQFFNECADSIWLTCTRAGWTLVGSLVAVNDEQWIKANLEKLLNLWLKSSVLHNRESSLELLRIEAAVIALSSFLSNCRSAIIDSDNDVNILASHVLHVYLTATQDTLSNPLKRRGQIARYRLMGRIINCFSMLPPIYSDSYIVLLDLVAESTTAQALTNLRHSSLVPAKSTYLQSVLASEDDTLDVVTLSRLEPGDYPSPLYSRELNHVLGLQQRENALTDTELEVQYLDTFWRSMAGKEAVDGVTKQTSCSPFTYVRLVDASVFLFGRLFHFIPEDLQLRCLQHYAGALSDVRADCEVNVCSLLFAVIAEAQRLEKSGSAPTSSASLSATSWPLQMQTMLCEMISSENAEVRRGAGEALGTLALILGEDHCKGLIIELEKRLVVDKLPQGATNVAFGSNADLDVSILSAGAAFALTCIKRVCGSRISIDTGLIFRFAGECSQPLRTWILHSWGIILESVNSTGGDYEQFVTSTFSLLEAHVLAGFVYSKVNKRGLRWQISTKVALGQIINDVVATLGPELGGSSDRLNEFYSYWMFLRQDGDARVELEFLRFLEQVVVFAPSRFQSADLRYILRIISDTALLNSSARSSLAPQQNSGPPILSPPSGTGPSLATLGNFGEPFEQNGLVNVGVYTNGWSRSILQNIGLSCIRTLVEREPTLIRRQNLFCLLFSALHVEYNALTWSYLPGLHGMRDVLTFAFADSTTMQRNSINVLQSTALALLDIEGRDHESAEPCLWALLCRSIAIGESASTFAGANAGELMMSPKGINAGIQVAANAETSEDDDASSWSPNRGLGVPKIDASSLTSAAVAAQVNTWRATKASVGDLIALMPPLSRQVRHFAVECVLRVFELMAAIPPMTTGVCQNKQLHFDLAAARRYFFEALSAGAALPMSAESNIGNFLCMYLDEFVTLACHVTTTSAETDELLMFQCVGLRLLNVLVKNFASARDPEVATGDAYLLDPYRAQLSSAIRHALKQVQVEPSSLTPSLDKDKSEESYFYAPLLLEAHAIAGACISAHLIQDKVGLGRILRAVATPDYGHAHFIGDELTRASLSLANLASVGELLSSSVTKAIAQNDARDDERRAVAVSPLVKAITISLSESSEYLFKCWMDSTFAYGVVMQGCAQWAQLDAALSAPLVSDEVLVMPALQMPLPPIGAAADAPAAALSTSKALRTLYKRYWPKIVHAMATLEVYLPKSVSLCSNQEGSIPKWSSVLLSSAIFHVNANARDRMEDEGELPAVLRSIPLLLRALVEDPLKQGDSSSSNFPLLLTTALNTLMVASKRCSGPAQIEALNAMFSCLSRENLAFAREVCRSGDDGEQRSTALFESVAQAGLCPTEVVCQLCDATEQTRHARAVSIGSRTTGSRRTSVASLEDTKHMTEIVQFATTGIVLLHTTEEARHGVVHSVAMVQQAICSVAGGYHSSAVKDAVATLNRASTESVLALARTLEGNNDSTDGVLIRIKSSVRSCFEFLAEWLKVDIHTAPGFSMQIAANYAVRFPACLQDDAERFHADVAETTSAMLEEHTMLGREDEDIAKQQRAASSVELLRGLHAVVKRLVDVCQPSILNRYLVALGPSVVEIVGATNGYPVTPAELAELDEAEGLLRVLTKQLNDQHGSAFVHMLLPRLAAVLSHPAPSAADNAIPAQVPGILARLLLCFAQTHAAAFKEAVAAMTPALRGVLETALRLALTGSVPAAAARGQSSFPQGGSPAATLDLSRYN</sequence>
<comment type="caution">
    <text evidence="3">The sequence shown here is derived from an EMBL/GenBank/DDBJ whole genome shotgun (WGS) entry which is preliminary data.</text>
</comment>
<dbReference type="OrthoDB" id="192608at2759"/>
<feature type="region of interest" description="Disordered" evidence="2">
    <location>
        <begin position="325"/>
        <end position="372"/>
    </location>
</feature>